<keyword evidence="2" id="KW-0732">Signal</keyword>
<dbReference type="InterPro" id="IPR041415">
    <property type="entry name" value="BclA_C"/>
</dbReference>
<dbReference type="InterPro" id="IPR008983">
    <property type="entry name" value="Tumour_necrosis_fac-like_dom"/>
</dbReference>
<feature type="domain" description="BclA C-terminal" evidence="3">
    <location>
        <begin position="118"/>
        <end position="243"/>
    </location>
</feature>
<evidence type="ECO:0000256" key="2">
    <source>
        <dbReference type="SAM" id="SignalP"/>
    </source>
</evidence>
<evidence type="ECO:0000259" key="3">
    <source>
        <dbReference type="Pfam" id="PF18573"/>
    </source>
</evidence>
<organism evidence="4 5">
    <name type="scientific">Ravibacter arvi</name>
    <dbReference type="NCBI Taxonomy" id="2051041"/>
    <lineage>
        <taxon>Bacteria</taxon>
        <taxon>Pseudomonadati</taxon>
        <taxon>Bacteroidota</taxon>
        <taxon>Cytophagia</taxon>
        <taxon>Cytophagales</taxon>
        <taxon>Spirosomataceae</taxon>
        <taxon>Ravibacter</taxon>
    </lineage>
</organism>
<feature type="transmembrane region" description="Helical" evidence="1">
    <location>
        <begin position="222"/>
        <end position="240"/>
    </location>
</feature>
<dbReference type="Pfam" id="PF18573">
    <property type="entry name" value="BclA_C"/>
    <property type="match status" value="1"/>
</dbReference>
<gene>
    <name evidence="4" type="ORF">GCM10023091_23510</name>
</gene>
<dbReference type="RefSeq" id="WP_345029272.1">
    <property type="nucleotide sequence ID" value="NZ_BAABEY010000024.1"/>
</dbReference>
<evidence type="ECO:0000313" key="5">
    <source>
        <dbReference type="Proteomes" id="UP001501508"/>
    </source>
</evidence>
<dbReference type="Gene3D" id="2.60.120.40">
    <property type="match status" value="1"/>
</dbReference>
<feature type="signal peptide" evidence="2">
    <location>
        <begin position="1"/>
        <end position="34"/>
    </location>
</feature>
<comment type="caution">
    <text evidence="4">The sequence shown here is derived from an EMBL/GenBank/DDBJ whole genome shotgun (WGS) entry which is preliminary data.</text>
</comment>
<keyword evidence="5" id="KW-1185">Reference proteome</keyword>
<sequence length="243" mass="25274">MKISISSNRTRPAGKMKAALVTAMLVLFAFAAQAQVGIGTSTPDGSSQLDITSAEKGILIPRMSSTERGNIANPAQGLLVYQTDAPIGFYYYSINTWTRLTNTADIAAPASPVIPSGYAANTNGPAIPVVLNGTDIPFPNAQKLSDGFTMDGTNTVMTVANAGRYQISYKMNTTAALLISARVRVNGADLAGSLVNPLISVNNFASTVIADLPAGSTIQVQFFGLLGIAVLAGDAFLSVVKLQ</sequence>
<proteinExistence type="predicted"/>
<accession>A0ABP8M0H5</accession>
<keyword evidence="1" id="KW-0472">Membrane</keyword>
<keyword evidence="1" id="KW-1133">Transmembrane helix</keyword>
<dbReference type="EMBL" id="BAABEY010000024">
    <property type="protein sequence ID" value="GAA4440211.1"/>
    <property type="molecule type" value="Genomic_DNA"/>
</dbReference>
<evidence type="ECO:0000256" key="1">
    <source>
        <dbReference type="SAM" id="Phobius"/>
    </source>
</evidence>
<reference evidence="5" key="1">
    <citation type="journal article" date="2019" name="Int. J. Syst. Evol. Microbiol.">
        <title>The Global Catalogue of Microorganisms (GCM) 10K type strain sequencing project: providing services to taxonomists for standard genome sequencing and annotation.</title>
        <authorList>
            <consortium name="The Broad Institute Genomics Platform"/>
            <consortium name="The Broad Institute Genome Sequencing Center for Infectious Disease"/>
            <person name="Wu L."/>
            <person name="Ma J."/>
        </authorList>
    </citation>
    <scope>NUCLEOTIDE SEQUENCE [LARGE SCALE GENOMIC DNA]</scope>
    <source>
        <strain evidence="5">JCM 31920</strain>
    </source>
</reference>
<feature type="chain" id="PRO_5047398328" description="BclA C-terminal domain-containing protein" evidence="2">
    <location>
        <begin position="35"/>
        <end position="243"/>
    </location>
</feature>
<dbReference type="Proteomes" id="UP001501508">
    <property type="component" value="Unassembled WGS sequence"/>
</dbReference>
<name>A0ABP8M0H5_9BACT</name>
<keyword evidence="1" id="KW-0812">Transmembrane</keyword>
<evidence type="ECO:0000313" key="4">
    <source>
        <dbReference type="EMBL" id="GAA4440211.1"/>
    </source>
</evidence>
<protein>
    <recommendedName>
        <fullName evidence="3">BclA C-terminal domain-containing protein</fullName>
    </recommendedName>
</protein>